<proteinExistence type="predicted"/>
<gene>
    <name evidence="1" type="ORF">AOX59_11040</name>
</gene>
<accession>A0A0U4FKA9</accession>
<reference evidence="1 2" key="1">
    <citation type="submission" date="2016-01" db="EMBL/GenBank/DDBJ databases">
        <title>Complete genome sequence of strain Lentibacillus amyloliquefaciens LAM0015T isolated from saline sediment.</title>
        <authorList>
            <person name="Wang J.-L."/>
            <person name="He M.-X."/>
        </authorList>
    </citation>
    <scope>NUCLEOTIDE SEQUENCE [LARGE SCALE GENOMIC DNA]</scope>
    <source>
        <strain evidence="1 2">LAM0015</strain>
    </source>
</reference>
<dbReference type="Proteomes" id="UP000050331">
    <property type="component" value="Chromosome"/>
</dbReference>
<sequence>MHPSLRIIFEWMDGVNLLTPQPQGGSIFYGTEEDWQGIGENMAEISNLAGSFTNNKFKIAPSRLIGKELYHT</sequence>
<evidence type="ECO:0000313" key="2">
    <source>
        <dbReference type="Proteomes" id="UP000050331"/>
    </source>
</evidence>
<dbReference type="KEGG" id="lao:AOX59_11040"/>
<name>A0A0U4FKA9_9BACI</name>
<evidence type="ECO:0000313" key="1">
    <source>
        <dbReference type="EMBL" id="ALX49086.1"/>
    </source>
</evidence>
<keyword evidence="2" id="KW-1185">Reference proteome</keyword>
<dbReference type="AlphaFoldDB" id="A0A0U4FKA9"/>
<dbReference type="EMBL" id="CP013862">
    <property type="protein sequence ID" value="ALX49086.1"/>
    <property type="molecule type" value="Genomic_DNA"/>
</dbReference>
<organism evidence="1 2">
    <name type="scientific">Lentibacillus amyloliquefaciens</name>
    <dbReference type="NCBI Taxonomy" id="1472767"/>
    <lineage>
        <taxon>Bacteria</taxon>
        <taxon>Bacillati</taxon>
        <taxon>Bacillota</taxon>
        <taxon>Bacilli</taxon>
        <taxon>Bacillales</taxon>
        <taxon>Bacillaceae</taxon>
        <taxon>Lentibacillus</taxon>
    </lineage>
</organism>
<protein>
    <submittedName>
        <fullName evidence="1">Uncharacterized protein</fullName>
    </submittedName>
</protein>